<evidence type="ECO:0000259" key="2">
    <source>
        <dbReference type="Pfam" id="PF10728"/>
    </source>
</evidence>
<dbReference type="OrthoDB" id="8650434at2"/>
<name>A0A502E3R3_9MYCO</name>
<dbReference type="InterPro" id="IPR018931">
    <property type="entry name" value="DUF2520"/>
</dbReference>
<dbReference type="InterPro" id="IPR008927">
    <property type="entry name" value="6-PGluconate_DH-like_C_sf"/>
</dbReference>
<accession>A0A502E3R3</accession>
<dbReference type="Gene3D" id="3.40.50.720">
    <property type="entry name" value="NAD(P)-binding Rossmann-like Domain"/>
    <property type="match status" value="1"/>
</dbReference>
<keyword evidence="4" id="KW-1185">Reference proteome</keyword>
<reference evidence="3 4" key="1">
    <citation type="journal article" date="2019" name="Environ. Microbiol.">
        <title>Species interactions and distinct microbial communities in high Arctic permafrost affected cryosols are associated with the CH4 and CO2 gas fluxes.</title>
        <authorList>
            <person name="Altshuler I."/>
            <person name="Hamel J."/>
            <person name="Turney S."/>
            <person name="Magnuson E."/>
            <person name="Levesque R."/>
            <person name="Greer C."/>
            <person name="Whyte L.G."/>
        </authorList>
    </citation>
    <scope>NUCLEOTIDE SEQUENCE [LARGE SCALE GENOMIC DNA]</scope>
    <source>
        <strain evidence="3 4">S5.20</strain>
    </source>
</reference>
<dbReference type="Gene3D" id="1.10.1040.20">
    <property type="entry name" value="ProC-like, C-terminal domain"/>
    <property type="match status" value="1"/>
</dbReference>
<dbReference type="PANTHER" id="PTHR40459:SF1">
    <property type="entry name" value="CONSERVED HYPOTHETICAL ALANINE AND LEUCINE RICH PROTEIN"/>
    <property type="match status" value="1"/>
</dbReference>
<comment type="caution">
    <text evidence="3">The sequence shown here is derived from an EMBL/GenBank/DDBJ whole genome shotgun (WGS) entry which is preliminary data.</text>
</comment>
<organism evidence="3 4">
    <name type="scientific">Mycolicibacterium hodleri</name>
    <dbReference type="NCBI Taxonomy" id="49897"/>
    <lineage>
        <taxon>Bacteria</taxon>
        <taxon>Bacillati</taxon>
        <taxon>Actinomycetota</taxon>
        <taxon>Actinomycetes</taxon>
        <taxon>Mycobacteriales</taxon>
        <taxon>Mycobacteriaceae</taxon>
        <taxon>Mycolicibacterium</taxon>
    </lineage>
</organism>
<dbReference type="Pfam" id="PF10727">
    <property type="entry name" value="Rossmann-like"/>
    <property type="match status" value="1"/>
</dbReference>
<proteinExistence type="predicted"/>
<dbReference type="SUPFAM" id="SSF48179">
    <property type="entry name" value="6-phosphogluconate dehydrogenase C-terminal domain-like"/>
    <property type="match status" value="1"/>
</dbReference>
<dbReference type="Pfam" id="PF10728">
    <property type="entry name" value="DUF2520"/>
    <property type="match status" value="1"/>
</dbReference>
<feature type="domain" description="DUF2520" evidence="2">
    <location>
        <begin position="154"/>
        <end position="294"/>
    </location>
</feature>
<dbReference type="RefSeq" id="WP_140697004.1">
    <property type="nucleotide sequence ID" value="NZ_RCZG01000013.1"/>
</dbReference>
<feature type="domain" description="Putative oxidoreductase/dehydrogenase Rossmann-like" evidence="1">
    <location>
        <begin position="13"/>
        <end position="136"/>
    </location>
</feature>
<protein>
    <submittedName>
        <fullName evidence="3">DUF2520 domain-containing protein</fullName>
    </submittedName>
</protein>
<evidence type="ECO:0000259" key="1">
    <source>
        <dbReference type="Pfam" id="PF10727"/>
    </source>
</evidence>
<dbReference type="EMBL" id="RCZG01000013">
    <property type="protein sequence ID" value="TPG31186.1"/>
    <property type="molecule type" value="Genomic_DNA"/>
</dbReference>
<gene>
    <name evidence="3" type="ORF">EAH80_24555</name>
</gene>
<dbReference type="InterPro" id="IPR036291">
    <property type="entry name" value="NAD(P)-bd_dom_sf"/>
</dbReference>
<sequence length="319" mass="32508">MVQSPGPAWGPPGGLRPARLTVGIISAGRVGTALGVALERVEHVVVACSAISRASRQRVERRLPDTRVLPVQDVAANAELLIVAVPDAELAGLVAGLAATGSVRPGTIVVHTSGANGIGMLAPLTELGCIPLAIHPAMTFTGADEDVVRLSGACFGITAADDVGYAVAQSLVLEIGGEPFGVREDARPLYHAALAHGGNHVVTVLLDAVEALRAALRGQELLGQEVVGDAPGGIAERVLAPLARASLENALQRGQPALTGPVARGDGAAVTAHLRALEDVDPELAQAYRANSLRTAQRAHASPDVFAALTVPPNEGGRA</sequence>
<dbReference type="SUPFAM" id="SSF51735">
    <property type="entry name" value="NAD(P)-binding Rossmann-fold domains"/>
    <property type="match status" value="1"/>
</dbReference>
<dbReference type="InterPro" id="IPR019665">
    <property type="entry name" value="OxRdtase/DH_put_Rossmann_dom"/>
</dbReference>
<dbReference type="Proteomes" id="UP000320095">
    <property type="component" value="Unassembled WGS sequence"/>
</dbReference>
<dbReference type="AlphaFoldDB" id="A0A502E3R3"/>
<evidence type="ECO:0000313" key="3">
    <source>
        <dbReference type="EMBL" id="TPG31186.1"/>
    </source>
</evidence>
<dbReference type="PANTHER" id="PTHR40459">
    <property type="entry name" value="CONSERVED HYPOTHETICAL ALANINE AND LEUCINE RICH PROTEIN"/>
    <property type="match status" value="1"/>
</dbReference>
<dbReference type="InterPro" id="IPR037108">
    <property type="entry name" value="TM1727-like_C_sf"/>
</dbReference>
<evidence type="ECO:0000313" key="4">
    <source>
        <dbReference type="Proteomes" id="UP000320095"/>
    </source>
</evidence>